<name>A0A364ND79_STELY</name>
<sequence length="490" mass="52705">MANPIEQPAAGPHPPNMPHPLLPQPKKVAQPDEFISMIQGASIPFIVGAGTSSRIFTLPVGLLSHHSIFLQNQFVYLSGIRVSHNMSKKRKLSETQDEDDGGSIKSQPRGELKMGTKAEMETGRKATEEDVKNPEMIIRLPDVDPVIFGFFLNFIYKDAYPDNVDAIAALGAVHPPSGNPTYSFTPIAPPRFPAVKNSGAGKNPNGLRMHSGPAKSKPQGTSTGTAHQSPLHNTSVSNGTAASKLSRISPYGPHQPTGPQPNPPSTVIPAPHSNQSISIPPSSIPPSIHAYLLAHRLNACAFMNYTTTRLYMAIGLDFSLTPLLIAYIWRQTQSFLPGCSLRRLILDFLISFWSHPDPAIHHRVIQRGVDWDALFDEHKGLRNEFIKGLQGGVRVLPVKRYHVTLVSGRKEGVRDGGAKEGETITQEGGAIAEGGNGVTKEGGETCLAITEGRAVTKTIGGMADSGDEDTKNGNGGAKECSTVVVKLEKE</sequence>
<evidence type="ECO:0000313" key="2">
    <source>
        <dbReference type="EMBL" id="RAR15093.1"/>
    </source>
</evidence>
<reference evidence="3" key="1">
    <citation type="submission" date="2018-05" db="EMBL/GenBank/DDBJ databases">
        <title>Draft genome sequence of Stemphylium lycopersici strain CIDEFI 213.</title>
        <authorList>
            <person name="Medina R."/>
            <person name="Franco M.E.E."/>
            <person name="Lucentini C.G."/>
            <person name="Saparrat M.C.N."/>
            <person name="Balatti P.A."/>
        </authorList>
    </citation>
    <scope>NUCLEOTIDE SEQUENCE [LARGE SCALE GENOMIC DNA]</scope>
    <source>
        <strain evidence="3">CIDEFI 213</strain>
    </source>
</reference>
<accession>A0A364ND79</accession>
<keyword evidence="3" id="KW-1185">Reference proteome</keyword>
<feature type="region of interest" description="Disordered" evidence="1">
    <location>
        <begin position="1"/>
        <end position="26"/>
    </location>
</feature>
<protein>
    <recommendedName>
        <fullName evidence="4">BTB domain-containing protein</fullName>
    </recommendedName>
</protein>
<dbReference type="EMBL" id="QGDH01000015">
    <property type="protein sequence ID" value="RAR15093.1"/>
    <property type="molecule type" value="Genomic_DNA"/>
</dbReference>
<feature type="compositionally biased region" description="Pro residues" evidence="1">
    <location>
        <begin position="256"/>
        <end position="266"/>
    </location>
</feature>
<dbReference type="Proteomes" id="UP000249619">
    <property type="component" value="Unassembled WGS sequence"/>
</dbReference>
<evidence type="ECO:0008006" key="4">
    <source>
        <dbReference type="Google" id="ProtNLM"/>
    </source>
</evidence>
<evidence type="ECO:0000313" key="3">
    <source>
        <dbReference type="Proteomes" id="UP000249619"/>
    </source>
</evidence>
<dbReference type="AlphaFoldDB" id="A0A364ND79"/>
<organism evidence="2 3">
    <name type="scientific">Stemphylium lycopersici</name>
    <name type="common">Tomato gray leaf spot disease fungus</name>
    <name type="synonym">Thyrospora lycopersici</name>
    <dbReference type="NCBI Taxonomy" id="183478"/>
    <lineage>
        <taxon>Eukaryota</taxon>
        <taxon>Fungi</taxon>
        <taxon>Dikarya</taxon>
        <taxon>Ascomycota</taxon>
        <taxon>Pezizomycotina</taxon>
        <taxon>Dothideomycetes</taxon>
        <taxon>Pleosporomycetidae</taxon>
        <taxon>Pleosporales</taxon>
        <taxon>Pleosporineae</taxon>
        <taxon>Pleosporaceae</taxon>
        <taxon>Stemphylium</taxon>
    </lineage>
</organism>
<feature type="compositionally biased region" description="Polar residues" evidence="1">
    <location>
        <begin position="218"/>
        <end position="243"/>
    </location>
</feature>
<feature type="region of interest" description="Disordered" evidence="1">
    <location>
        <begin position="88"/>
        <end position="113"/>
    </location>
</feature>
<proteinExistence type="predicted"/>
<evidence type="ECO:0000256" key="1">
    <source>
        <dbReference type="SAM" id="MobiDB-lite"/>
    </source>
</evidence>
<dbReference type="OrthoDB" id="1022638at2759"/>
<feature type="compositionally biased region" description="Pro residues" evidence="1">
    <location>
        <begin position="11"/>
        <end position="23"/>
    </location>
</feature>
<gene>
    <name evidence="2" type="ORF">DDE83_001530</name>
</gene>
<feature type="region of interest" description="Disordered" evidence="1">
    <location>
        <begin position="193"/>
        <end position="279"/>
    </location>
</feature>
<comment type="caution">
    <text evidence="2">The sequence shown here is derived from an EMBL/GenBank/DDBJ whole genome shotgun (WGS) entry which is preliminary data.</text>
</comment>